<accession>A0A6A6USA7</accession>
<name>A0A6A6USA7_9PEZI</name>
<dbReference type="SFLD" id="SFLDG01131">
    <property type="entry name" value="C1.5.2:_MDP_Like"/>
    <property type="match status" value="1"/>
</dbReference>
<dbReference type="Proteomes" id="UP000799302">
    <property type="component" value="Unassembled WGS sequence"/>
</dbReference>
<dbReference type="GO" id="GO:0003993">
    <property type="term" value="F:acid phosphatase activity"/>
    <property type="evidence" value="ECO:0007669"/>
    <property type="project" value="TreeGrafter"/>
</dbReference>
<dbReference type="AlphaFoldDB" id="A0A6A6USA7"/>
<dbReference type="OrthoDB" id="2865258at2759"/>
<evidence type="ECO:0000313" key="2">
    <source>
        <dbReference type="EMBL" id="KAF2674353.1"/>
    </source>
</evidence>
<reference evidence="2" key="1">
    <citation type="journal article" date="2020" name="Stud. Mycol.">
        <title>101 Dothideomycetes genomes: a test case for predicting lifestyles and emergence of pathogens.</title>
        <authorList>
            <person name="Haridas S."/>
            <person name="Albert R."/>
            <person name="Binder M."/>
            <person name="Bloem J."/>
            <person name="Labutti K."/>
            <person name="Salamov A."/>
            <person name="Andreopoulos B."/>
            <person name="Baker S."/>
            <person name="Barry K."/>
            <person name="Bills G."/>
            <person name="Bluhm B."/>
            <person name="Cannon C."/>
            <person name="Castanera R."/>
            <person name="Culley D."/>
            <person name="Daum C."/>
            <person name="Ezra D."/>
            <person name="Gonzalez J."/>
            <person name="Henrissat B."/>
            <person name="Kuo A."/>
            <person name="Liang C."/>
            <person name="Lipzen A."/>
            <person name="Lutzoni F."/>
            <person name="Magnuson J."/>
            <person name="Mondo S."/>
            <person name="Nolan M."/>
            <person name="Ohm R."/>
            <person name="Pangilinan J."/>
            <person name="Park H.-J."/>
            <person name="Ramirez L."/>
            <person name="Alfaro M."/>
            <person name="Sun H."/>
            <person name="Tritt A."/>
            <person name="Yoshinaga Y."/>
            <person name="Zwiers L.-H."/>
            <person name="Turgeon B."/>
            <person name="Goodwin S."/>
            <person name="Spatafora J."/>
            <person name="Crous P."/>
            <person name="Grigoriev I."/>
        </authorList>
    </citation>
    <scope>NUCLEOTIDE SEQUENCE</scope>
    <source>
        <strain evidence="2">CBS 115976</strain>
    </source>
</reference>
<dbReference type="SUPFAM" id="SSF56784">
    <property type="entry name" value="HAD-like"/>
    <property type="match status" value="1"/>
</dbReference>
<dbReference type="NCBIfam" id="TIGR01681">
    <property type="entry name" value="HAD-SF-IIIC"/>
    <property type="match status" value="1"/>
</dbReference>
<dbReference type="Pfam" id="PF12689">
    <property type="entry name" value="Acid_PPase"/>
    <property type="match status" value="1"/>
</dbReference>
<keyword evidence="3" id="KW-1185">Reference proteome</keyword>
<organism evidence="2 3">
    <name type="scientific">Microthyrium microscopicum</name>
    <dbReference type="NCBI Taxonomy" id="703497"/>
    <lineage>
        <taxon>Eukaryota</taxon>
        <taxon>Fungi</taxon>
        <taxon>Dikarya</taxon>
        <taxon>Ascomycota</taxon>
        <taxon>Pezizomycotina</taxon>
        <taxon>Dothideomycetes</taxon>
        <taxon>Dothideomycetes incertae sedis</taxon>
        <taxon>Microthyriales</taxon>
        <taxon>Microthyriaceae</taxon>
        <taxon>Microthyrium</taxon>
    </lineage>
</organism>
<dbReference type="EMBL" id="MU004230">
    <property type="protein sequence ID" value="KAF2674353.1"/>
    <property type="molecule type" value="Genomic_DNA"/>
</dbReference>
<dbReference type="InterPro" id="IPR036412">
    <property type="entry name" value="HAD-like_sf"/>
</dbReference>
<sequence>MEKIFRNKPSKTNLSQTSDSSNDTKLRSGRAYNFPFISSDLSGSLPTTFTDGLPLPKMFVFDLDRTLWPFWVEFVEGQLRTSDSGKTAVDKYGESFWFCEDVGNILSGLRALHIKIALASRTPTPAKARDLLRILRLPTKPLDHNGPVSGIPTAKSVDFFDSIQIYPNVKTTHFLQIHAETGIEYEEMLFFDDERRNNVVEQLGVVMWEVPTDGMTFDEIDKGVLKWRKRRRREVG</sequence>
<evidence type="ECO:0000313" key="3">
    <source>
        <dbReference type="Proteomes" id="UP000799302"/>
    </source>
</evidence>
<dbReference type="InterPro" id="IPR023214">
    <property type="entry name" value="HAD_sf"/>
</dbReference>
<dbReference type="SFLD" id="SFLDG01129">
    <property type="entry name" value="C1.5:_HAD__Beta-PGM__Phosphata"/>
    <property type="match status" value="1"/>
</dbReference>
<evidence type="ECO:0000256" key="1">
    <source>
        <dbReference type="SAM" id="MobiDB-lite"/>
    </source>
</evidence>
<dbReference type="InterPro" id="IPR010036">
    <property type="entry name" value="MDP_1_eu_arc"/>
</dbReference>
<proteinExistence type="predicted"/>
<evidence type="ECO:0008006" key="4">
    <source>
        <dbReference type="Google" id="ProtNLM"/>
    </source>
</evidence>
<feature type="compositionally biased region" description="Polar residues" evidence="1">
    <location>
        <begin position="10"/>
        <end position="23"/>
    </location>
</feature>
<gene>
    <name evidence="2" type="ORF">BT63DRAFT_449345</name>
</gene>
<dbReference type="InterPro" id="IPR010033">
    <property type="entry name" value="HAD_SF_ppase_IIIC"/>
</dbReference>
<dbReference type="PANTHER" id="PTHR17901">
    <property type="entry name" value="MAGNESIUM-DEPENDENT PHOSPHATASE 1 MDP1"/>
    <property type="match status" value="1"/>
</dbReference>
<dbReference type="Gene3D" id="3.40.50.1000">
    <property type="entry name" value="HAD superfamily/HAD-like"/>
    <property type="match status" value="1"/>
</dbReference>
<dbReference type="SFLD" id="SFLDS00003">
    <property type="entry name" value="Haloacid_Dehalogenase"/>
    <property type="match status" value="1"/>
</dbReference>
<dbReference type="PANTHER" id="PTHR17901:SF14">
    <property type="entry name" value="MAGNESIUM-DEPENDENT PHOSPHATASE 1"/>
    <property type="match status" value="1"/>
</dbReference>
<protein>
    <recommendedName>
        <fullName evidence="4">Magnesium-dependent phosphatase-1</fullName>
    </recommendedName>
</protein>
<feature type="region of interest" description="Disordered" evidence="1">
    <location>
        <begin position="1"/>
        <end position="26"/>
    </location>
</feature>